<accession>A0ABR2VNW7</accession>
<sequence>MGGLSGGHYVAYVITDRYEDLAVSESTKDSGETPENTDTKTIEKRWVYCSDTQVRPASLEEVLKCQAYLVFYEKAAPEEPSEAS</sequence>
<comment type="caution">
    <text evidence="2">The sequence shown here is derived from an EMBL/GenBank/DDBJ whole genome shotgun (WGS) entry which is preliminary data.</text>
</comment>
<dbReference type="InterPro" id="IPR038765">
    <property type="entry name" value="Papain-like_cys_pep_sf"/>
</dbReference>
<dbReference type="Proteomes" id="UP001479436">
    <property type="component" value="Unassembled WGS sequence"/>
</dbReference>
<dbReference type="PROSITE" id="PS50235">
    <property type="entry name" value="USP_3"/>
    <property type="match status" value="1"/>
</dbReference>
<protein>
    <recommendedName>
        <fullName evidence="1">USP domain-containing protein</fullName>
    </recommendedName>
</protein>
<name>A0ABR2VNW7_9FUNG</name>
<dbReference type="EMBL" id="JASJQH010009076">
    <property type="protein sequence ID" value="KAK9681386.1"/>
    <property type="molecule type" value="Genomic_DNA"/>
</dbReference>
<evidence type="ECO:0000313" key="2">
    <source>
        <dbReference type="EMBL" id="KAK9681386.1"/>
    </source>
</evidence>
<dbReference type="SUPFAM" id="SSF54001">
    <property type="entry name" value="Cysteine proteinases"/>
    <property type="match status" value="1"/>
</dbReference>
<proteinExistence type="predicted"/>
<keyword evidence="3" id="KW-1185">Reference proteome</keyword>
<evidence type="ECO:0000259" key="1">
    <source>
        <dbReference type="PROSITE" id="PS50235"/>
    </source>
</evidence>
<dbReference type="Pfam" id="PF00443">
    <property type="entry name" value="UCH"/>
    <property type="match status" value="1"/>
</dbReference>
<reference evidence="2 3" key="1">
    <citation type="submission" date="2023-04" db="EMBL/GenBank/DDBJ databases">
        <title>Genome of Basidiobolus ranarum AG-B5.</title>
        <authorList>
            <person name="Stajich J.E."/>
            <person name="Carter-House D."/>
            <person name="Gryganskyi A."/>
        </authorList>
    </citation>
    <scope>NUCLEOTIDE SEQUENCE [LARGE SCALE GENOMIC DNA]</scope>
    <source>
        <strain evidence="2 3">AG-B5</strain>
    </source>
</reference>
<dbReference type="Gene3D" id="3.90.70.10">
    <property type="entry name" value="Cysteine proteinases"/>
    <property type="match status" value="1"/>
</dbReference>
<feature type="domain" description="USP" evidence="1">
    <location>
        <begin position="1"/>
        <end position="75"/>
    </location>
</feature>
<dbReference type="InterPro" id="IPR001394">
    <property type="entry name" value="Peptidase_C19_UCH"/>
</dbReference>
<dbReference type="InterPro" id="IPR028889">
    <property type="entry name" value="USP"/>
</dbReference>
<gene>
    <name evidence="2" type="ORF">K7432_015648</name>
</gene>
<organism evidence="2 3">
    <name type="scientific">Basidiobolus ranarum</name>
    <dbReference type="NCBI Taxonomy" id="34480"/>
    <lineage>
        <taxon>Eukaryota</taxon>
        <taxon>Fungi</taxon>
        <taxon>Fungi incertae sedis</taxon>
        <taxon>Zoopagomycota</taxon>
        <taxon>Entomophthoromycotina</taxon>
        <taxon>Basidiobolomycetes</taxon>
        <taxon>Basidiobolales</taxon>
        <taxon>Basidiobolaceae</taxon>
        <taxon>Basidiobolus</taxon>
    </lineage>
</organism>
<evidence type="ECO:0000313" key="3">
    <source>
        <dbReference type="Proteomes" id="UP001479436"/>
    </source>
</evidence>